<dbReference type="InterPro" id="IPR015797">
    <property type="entry name" value="NUDIX_hydrolase-like_dom_sf"/>
</dbReference>
<gene>
    <name evidence="2" type="ordered locus">STH2080</name>
</gene>
<accession>Q67MM8</accession>
<dbReference type="SUPFAM" id="SSF55811">
    <property type="entry name" value="Nudix"/>
    <property type="match status" value="1"/>
</dbReference>
<dbReference type="HOGENOM" id="CLU_2048536_0_0_9"/>
<dbReference type="STRING" id="292459.STH2080"/>
<dbReference type="eggNOG" id="COG0494">
    <property type="taxonomic scope" value="Bacteria"/>
</dbReference>
<keyword evidence="3" id="KW-1185">Reference proteome</keyword>
<dbReference type="KEGG" id="sth:STH2080"/>
<name>Q67MM8_SYMTH</name>
<evidence type="ECO:0000313" key="2">
    <source>
        <dbReference type="EMBL" id="BAD41065.1"/>
    </source>
</evidence>
<organism evidence="2 3">
    <name type="scientific">Symbiobacterium thermophilum (strain DSM 24528 / JCM 14929 / IAM 14863 / T)</name>
    <dbReference type="NCBI Taxonomy" id="292459"/>
    <lineage>
        <taxon>Bacteria</taxon>
        <taxon>Bacillati</taxon>
        <taxon>Bacillota</taxon>
        <taxon>Clostridia</taxon>
        <taxon>Eubacteriales</taxon>
        <taxon>Symbiobacteriaceae</taxon>
        <taxon>Symbiobacterium</taxon>
    </lineage>
</organism>
<protein>
    <submittedName>
        <fullName evidence="2">Conserved domain protein</fullName>
    </submittedName>
</protein>
<dbReference type="Proteomes" id="UP000000417">
    <property type="component" value="Chromosome"/>
</dbReference>
<dbReference type="AlphaFoldDB" id="Q67MM8"/>
<dbReference type="EMBL" id="AP006840">
    <property type="protein sequence ID" value="BAD41065.1"/>
    <property type="molecule type" value="Genomic_DNA"/>
</dbReference>
<reference evidence="2 3" key="1">
    <citation type="journal article" date="2004" name="Nucleic Acids Res.">
        <title>Genome sequence of Symbiobacterium thermophilum, an uncultivable bacterium that depends on microbial commensalism.</title>
        <authorList>
            <person name="Ueda K."/>
            <person name="Yamashita A."/>
            <person name="Ishikawa J."/>
            <person name="Shimada M."/>
            <person name="Watsuji T."/>
            <person name="Morimura K."/>
            <person name="Ikeda H."/>
            <person name="Hattori M."/>
            <person name="Beppu T."/>
        </authorList>
    </citation>
    <scope>NUCLEOTIDE SEQUENCE [LARGE SCALE GENOMIC DNA]</scope>
    <source>
        <strain evidence="3">T / IAM 14863</strain>
    </source>
</reference>
<sequence length="120" mass="12680">MGGGWCASTRRDTAETSVSVGSSEGAWTARHGPTGRGPASSPQPPGATVDGGTGMSDVEYVNWAGRIRLEWMGRPAETPPAELITMVHGFCFLDGKLMLVDLRARGWDIPGGHRHPGEPP</sequence>
<feature type="region of interest" description="Disordered" evidence="1">
    <location>
        <begin position="1"/>
        <end position="55"/>
    </location>
</feature>
<evidence type="ECO:0000313" key="3">
    <source>
        <dbReference type="Proteomes" id="UP000000417"/>
    </source>
</evidence>
<evidence type="ECO:0000256" key="1">
    <source>
        <dbReference type="SAM" id="MobiDB-lite"/>
    </source>
</evidence>
<proteinExistence type="predicted"/>